<organism evidence="2 3">
    <name type="scientific">Streptosporangium jomthongense</name>
    <dbReference type="NCBI Taxonomy" id="1193683"/>
    <lineage>
        <taxon>Bacteria</taxon>
        <taxon>Bacillati</taxon>
        <taxon>Actinomycetota</taxon>
        <taxon>Actinomycetes</taxon>
        <taxon>Streptosporangiales</taxon>
        <taxon>Streptosporangiaceae</taxon>
        <taxon>Streptosporangium</taxon>
    </lineage>
</organism>
<dbReference type="PANTHER" id="PTHR43433">
    <property type="entry name" value="HYDROLASE, ALPHA/BETA FOLD FAMILY PROTEIN"/>
    <property type="match status" value="1"/>
</dbReference>
<dbReference type="GO" id="GO:0016787">
    <property type="term" value="F:hydrolase activity"/>
    <property type="evidence" value="ECO:0007669"/>
    <property type="project" value="UniProtKB-KW"/>
</dbReference>
<accession>A0ABV8F497</accession>
<keyword evidence="3" id="KW-1185">Reference proteome</keyword>
<sequence length="283" mass="30204">MSGRAEIEWHDDVVTSADGTTIAFLSQGNGPGLVVIPGNNRRAHHYGVLARELSDTYAVHVIERRGRGLSGPQGPGYGVETEVDDAVAVMERTGSDLVFGHSYGGLTALHLGLRRRVAALMAYEPGVSVEGSFDTRWLPDFTRLLGEGRQVAAMAAFLRGTRLTPIGNAPTPVFRALAFMMLSGAEGRDMRAMMATTPAEIGEIGRLDSDGTRYAGIASPALLLGGEKTPGYLTGVLPRLAEVMPDARYVISRGLDHNAPDLNAPQAVAGQIRAFLRERLVTP</sequence>
<dbReference type="InterPro" id="IPR000073">
    <property type="entry name" value="AB_hydrolase_1"/>
</dbReference>
<name>A0ABV8F497_9ACTN</name>
<evidence type="ECO:0000313" key="2">
    <source>
        <dbReference type="EMBL" id="MFC3983502.1"/>
    </source>
</evidence>
<feature type="domain" description="AB hydrolase-1" evidence="1">
    <location>
        <begin position="33"/>
        <end position="269"/>
    </location>
</feature>
<dbReference type="Gene3D" id="3.40.50.1820">
    <property type="entry name" value="alpha/beta hydrolase"/>
    <property type="match status" value="1"/>
</dbReference>
<dbReference type="RefSeq" id="WP_362913154.1">
    <property type="nucleotide sequence ID" value="NZ_JBHSBC010000031.1"/>
</dbReference>
<dbReference type="Pfam" id="PF12697">
    <property type="entry name" value="Abhydrolase_6"/>
    <property type="match status" value="1"/>
</dbReference>
<reference evidence="3" key="1">
    <citation type="journal article" date="2019" name="Int. J. Syst. Evol. Microbiol.">
        <title>The Global Catalogue of Microorganisms (GCM) 10K type strain sequencing project: providing services to taxonomists for standard genome sequencing and annotation.</title>
        <authorList>
            <consortium name="The Broad Institute Genomics Platform"/>
            <consortium name="The Broad Institute Genome Sequencing Center for Infectious Disease"/>
            <person name="Wu L."/>
            <person name="Ma J."/>
        </authorList>
    </citation>
    <scope>NUCLEOTIDE SEQUENCE [LARGE SCALE GENOMIC DNA]</scope>
    <source>
        <strain evidence="3">TBRC 7912</strain>
    </source>
</reference>
<gene>
    <name evidence="2" type="ORF">ACFOYY_25470</name>
</gene>
<evidence type="ECO:0000313" key="3">
    <source>
        <dbReference type="Proteomes" id="UP001595698"/>
    </source>
</evidence>
<comment type="caution">
    <text evidence="2">The sequence shown here is derived from an EMBL/GenBank/DDBJ whole genome shotgun (WGS) entry which is preliminary data.</text>
</comment>
<dbReference type="PANTHER" id="PTHR43433:SF5">
    <property type="entry name" value="AB HYDROLASE-1 DOMAIN-CONTAINING PROTEIN"/>
    <property type="match status" value="1"/>
</dbReference>
<dbReference type="SUPFAM" id="SSF53474">
    <property type="entry name" value="alpha/beta-Hydrolases"/>
    <property type="match status" value="1"/>
</dbReference>
<keyword evidence="2" id="KW-0378">Hydrolase</keyword>
<dbReference type="InterPro" id="IPR050471">
    <property type="entry name" value="AB_hydrolase"/>
</dbReference>
<evidence type="ECO:0000259" key="1">
    <source>
        <dbReference type="Pfam" id="PF12697"/>
    </source>
</evidence>
<dbReference type="Proteomes" id="UP001595698">
    <property type="component" value="Unassembled WGS sequence"/>
</dbReference>
<proteinExistence type="predicted"/>
<protein>
    <submittedName>
        <fullName evidence="2">Alpha/beta fold hydrolase</fullName>
    </submittedName>
</protein>
<dbReference type="EMBL" id="JBHSBC010000031">
    <property type="protein sequence ID" value="MFC3983502.1"/>
    <property type="molecule type" value="Genomic_DNA"/>
</dbReference>
<dbReference type="InterPro" id="IPR029058">
    <property type="entry name" value="AB_hydrolase_fold"/>
</dbReference>